<dbReference type="SUPFAM" id="SSF53335">
    <property type="entry name" value="S-adenosyl-L-methionine-dependent methyltransferases"/>
    <property type="match status" value="1"/>
</dbReference>
<dbReference type="RefSeq" id="WP_162120438.1">
    <property type="nucleotide sequence ID" value="NZ_CAWPJS010000025.1"/>
</dbReference>
<dbReference type="InterPro" id="IPR002052">
    <property type="entry name" value="DNA_methylase_N6_adenine_CS"/>
</dbReference>
<keyword evidence="10" id="KW-1185">Reference proteome</keyword>
<dbReference type="EC" id="2.1.1.72" evidence="2"/>
<organism evidence="9 10">
    <name type="scientific">Photorhabdus bodei</name>
    <dbReference type="NCBI Taxonomy" id="2029681"/>
    <lineage>
        <taxon>Bacteria</taxon>
        <taxon>Pseudomonadati</taxon>
        <taxon>Pseudomonadota</taxon>
        <taxon>Gammaproteobacteria</taxon>
        <taxon>Enterobacterales</taxon>
        <taxon>Morganellaceae</taxon>
        <taxon>Photorhabdus</taxon>
    </lineage>
</organism>
<evidence type="ECO:0000256" key="2">
    <source>
        <dbReference type="ARBA" id="ARBA00011900"/>
    </source>
</evidence>
<dbReference type="Gene3D" id="3.40.50.150">
    <property type="entry name" value="Vaccinia Virus protein VP39"/>
    <property type="match status" value="1"/>
</dbReference>
<name>A0ABX0AM57_9GAMM</name>
<dbReference type="InterPro" id="IPR002295">
    <property type="entry name" value="N4/N6-MTase_EcoPI_Mod-like"/>
</dbReference>
<evidence type="ECO:0000259" key="8">
    <source>
        <dbReference type="Pfam" id="PF01555"/>
    </source>
</evidence>
<dbReference type="PROSITE" id="PS00092">
    <property type="entry name" value="N6_MTASE"/>
    <property type="match status" value="1"/>
</dbReference>
<feature type="domain" description="DNA methylase N-4/N-6" evidence="8">
    <location>
        <begin position="71"/>
        <end position="406"/>
    </location>
</feature>
<keyword evidence="3" id="KW-0489">Methyltransferase</keyword>
<comment type="catalytic activity">
    <reaction evidence="6">
        <text>a 2'-deoxyadenosine in DNA + S-adenosyl-L-methionine = an N(6)-methyl-2'-deoxyadenosine in DNA + S-adenosyl-L-homocysteine + H(+)</text>
        <dbReference type="Rhea" id="RHEA:15197"/>
        <dbReference type="Rhea" id="RHEA-COMP:12418"/>
        <dbReference type="Rhea" id="RHEA-COMP:12419"/>
        <dbReference type="ChEBI" id="CHEBI:15378"/>
        <dbReference type="ChEBI" id="CHEBI:57856"/>
        <dbReference type="ChEBI" id="CHEBI:59789"/>
        <dbReference type="ChEBI" id="CHEBI:90615"/>
        <dbReference type="ChEBI" id="CHEBI:90616"/>
        <dbReference type="EC" id="2.1.1.72"/>
    </reaction>
</comment>
<proteinExistence type="inferred from homology"/>
<reference evidence="9 10" key="1">
    <citation type="submission" date="2019-12" db="EMBL/GenBank/DDBJ databases">
        <title>Engineering Photorhabdus to improve their lethality against agricultural pests.</title>
        <authorList>
            <person name="Machado R.A.R."/>
        </authorList>
    </citation>
    <scope>NUCLEOTIDE SEQUENCE [LARGE SCALE GENOMIC DNA]</scope>
    <source>
        <strain evidence="9 10">M-CN4</strain>
    </source>
</reference>
<evidence type="ECO:0000256" key="6">
    <source>
        <dbReference type="ARBA" id="ARBA00047942"/>
    </source>
</evidence>
<gene>
    <name evidence="9" type="ORF">GPY48_12805</name>
</gene>
<dbReference type="PIRSF" id="PIRSF015855">
    <property type="entry name" value="TypeIII_Mtase_mKpnI"/>
    <property type="match status" value="1"/>
</dbReference>
<dbReference type="Proteomes" id="UP000466619">
    <property type="component" value="Unassembled WGS sequence"/>
</dbReference>
<evidence type="ECO:0000256" key="3">
    <source>
        <dbReference type="ARBA" id="ARBA00022603"/>
    </source>
</evidence>
<comment type="similarity">
    <text evidence="1">Belongs to the N(4)/N(6)-methyltransferase family.</text>
</comment>
<evidence type="ECO:0000256" key="4">
    <source>
        <dbReference type="ARBA" id="ARBA00022679"/>
    </source>
</evidence>
<dbReference type="InterPro" id="IPR002941">
    <property type="entry name" value="DNA_methylase_N4/N6"/>
</dbReference>
<keyword evidence="5" id="KW-0949">S-adenosyl-L-methionine</keyword>
<evidence type="ECO:0000313" key="10">
    <source>
        <dbReference type="Proteomes" id="UP000466619"/>
    </source>
</evidence>
<evidence type="ECO:0000256" key="5">
    <source>
        <dbReference type="ARBA" id="ARBA00022691"/>
    </source>
</evidence>
<dbReference type="PRINTS" id="PR00506">
    <property type="entry name" value="D21N6MTFRASE"/>
</dbReference>
<evidence type="ECO:0000256" key="7">
    <source>
        <dbReference type="SAM" id="MobiDB-lite"/>
    </source>
</evidence>
<dbReference type="EMBL" id="WSFC01000025">
    <property type="protein sequence ID" value="NDL04068.1"/>
    <property type="molecule type" value="Genomic_DNA"/>
</dbReference>
<sequence length="595" mass="68503">MSNKSKKKLELTWIGKDKRLKLEPRILVEEPSKSYHASHKVGENDIFDNKLIFGDNLLALKALEQEYTGKIKCVYIDPPFNTGQAFDLYDDGLEHSIWLDLMYQRLNIINRLLSTDGLLWVHLDDSEVHYLKVMLDEIFGRGCFVSHISYERSAAAGIGQGGFLVDTSEHILCYKKETLKEHDVKNAILLELKTIKRYNKYLARIGDKRLVRDFVSKSNGEPVKVYEYEDFEIATISLRDYEKRKQEVDSQLITNFDTLFRTNQIQKENSFQKDLVSDMDKKKLYSVEYTPSRGKYEGQKIDLFYYNAELFSWLKDTAEIKDNSIVKFSNLTNFWRNEDIPKADIANEGGVKFPRGKKPEQLLKRILEISTNPGDLVLDSFGGSGTTAATAHKMGRKWVLVELGDQCNTHIIPRLKKVIDGEDQTGISKAVNWQGGGGFRYYKLAPSLLEQDRWGRWVISKDYDAAMLAEAICKLEGFTYAPSDTEWWNHGYSTEQDRIYVTTQTLSVEQLEVLSDEVGEDRTLLVCCSAFRCKVDRFPNLTLKKIPKMVLSRCEWGHDDYSLNVENLPMKEKPKEAPQSNQRQADLFDVEGNQD</sequence>
<evidence type="ECO:0000313" key="9">
    <source>
        <dbReference type="EMBL" id="NDL04068.1"/>
    </source>
</evidence>
<dbReference type="Pfam" id="PF01555">
    <property type="entry name" value="N6_N4_Mtase"/>
    <property type="match status" value="1"/>
</dbReference>
<accession>A0ABX0AM57</accession>
<feature type="region of interest" description="Disordered" evidence="7">
    <location>
        <begin position="570"/>
        <end position="595"/>
    </location>
</feature>
<protein>
    <recommendedName>
        <fullName evidence="2">site-specific DNA-methyltransferase (adenine-specific)</fullName>
        <ecNumber evidence="2">2.1.1.72</ecNumber>
    </recommendedName>
</protein>
<comment type="caution">
    <text evidence="9">The sequence shown here is derived from an EMBL/GenBank/DDBJ whole genome shotgun (WGS) entry which is preliminary data.</text>
</comment>
<evidence type="ECO:0000256" key="1">
    <source>
        <dbReference type="ARBA" id="ARBA00006594"/>
    </source>
</evidence>
<keyword evidence="4" id="KW-0808">Transferase</keyword>
<dbReference type="InterPro" id="IPR029063">
    <property type="entry name" value="SAM-dependent_MTases_sf"/>
</dbReference>